<evidence type="ECO:0000313" key="2">
    <source>
        <dbReference type="Proteomes" id="UP001595817"/>
    </source>
</evidence>
<dbReference type="PROSITE" id="PS51257">
    <property type="entry name" value="PROKAR_LIPOPROTEIN"/>
    <property type="match status" value="1"/>
</dbReference>
<evidence type="ECO:0000313" key="1">
    <source>
        <dbReference type="EMBL" id="MFC4411388.1"/>
    </source>
</evidence>
<dbReference type="RefSeq" id="WP_378156291.1">
    <property type="nucleotide sequence ID" value="NZ_JBHSEC010000020.1"/>
</dbReference>
<comment type="caution">
    <text evidence="1">The sequence shown here is derived from an EMBL/GenBank/DDBJ whole genome shotgun (WGS) entry which is preliminary data.</text>
</comment>
<proteinExistence type="predicted"/>
<organism evidence="1 2">
    <name type="scientific">Chungangia koreensis</name>
    <dbReference type="NCBI Taxonomy" id="752657"/>
    <lineage>
        <taxon>Bacteria</taxon>
        <taxon>Bacillati</taxon>
        <taxon>Bacillota</taxon>
        <taxon>Bacilli</taxon>
        <taxon>Lactobacillales</taxon>
        <taxon>Chungangia</taxon>
    </lineage>
</organism>
<accession>A0ABV8X7K8</accession>
<reference evidence="2" key="1">
    <citation type="journal article" date="2019" name="Int. J. Syst. Evol. Microbiol.">
        <title>The Global Catalogue of Microorganisms (GCM) 10K type strain sequencing project: providing services to taxonomists for standard genome sequencing and annotation.</title>
        <authorList>
            <consortium name="The Broad Institute Genomics Platform"/>
            <consortium name="The Broad Institute Genome Sequencing Center for Infectious Disease"/>
            <person name="Wu L."/>
            <person name="Ma J."/>
        </authorList>
    </citation>
    <scope>NUCLEOTIDE SEQUENCE [LARGE SCALE GENOMIC DNA]</scope>
    <source>
        <strain evidence="2">CCUG 59778</strain>
    </source>
</reference>
<name>A0ABV8X7K8_9LACT</name>
<dbReference type="EMBL" id="JBHSEC010000020">
    <property type="protein sequence ID" value="MFC4411388.1"/>
    <property type="molecule type" value="Genomic_DNA"/>
</dbReference>
<keyword evidence="2" id="KW-1185">Reference proteome</keyword>
<dbReference type="Proteomes" id="UP001595817">
    <property type="component" value="Unassembled WGS sequence"/>
</dbReference>
<gene>
    <name evidence="1" type="ORF">ACFOZY_13245</name>
</gene>
<protein>
    <recommendedName>
        <fullName evidence="3">Lipoprotein</fullName>
    </recommendedName>
</protein>
<sequence length="172" mass="18347">MKKFLLTTIAAGLFLAACGEETPKEETTAPAEETKQEETSNVKADLMKLYMSIPNTINANDADLNAFEGAIGDETADLAALKDPAVASAQATATAVEGIEVPESLVDQKEALETALADLKVIYEDKAAAITADDTAKLEETNVKYEEVDAQFNALLEEQGLIPSSIYNEVSM</sequence>
<evidence type="ECO:0008006" key="3">
    <source>
        <dbReference type="Google" id="ProtNLM"/>
    </source>
</evidence>